<evidence type="ECO:0000313" key="5">
    <source>
        <dbReference type="Proteomes" id="UP000261284"/>
    </source>
</evidence>
<feature type="active site" evidence="1">
    <location>
        <position position="324"/>
    </location>
</feature>
<keyword evidence="2" id="KW-0547">Nucleotide-binding</keyword>
<keyword evidence="5" id="KW-1185">Reference proteome</keyword>
<comment type="caution">
    <text evidence="4">The sequence shown here is derived from an EMBL/GenBank/DDBJ whole genome shotgun (WGS) entry which is preliminary data.</text>
</comment>
<dbReference type="PANTHER" id="PTHR13504:SF38">
    <property type="entry name" value="FIDO DOMAIN-CONTAINING PROTEIN"/>
    <property type="match status" value="1"/>
</dbReference>
<evidence type="ECO:0000259" key="3">
    <source>
        <dbReference type="PROSITE" id="PS51459"/>
    </source>
</evidence>
<reference evidence="4 5" key="1">
    <citation type="submission" date="2018-08" db="EMBL/GenBank/DDBJ databases">
        <title>Chitinophagaceae sp. K23C18032701, a novel bacterium isolated from forest soil.</title>
        <authorList>
            <person name="Wang C."/>
        </authorList>
    </citation>
    <scope>NUCLEOTIDE SEQUENCE [LARGE SCALE GENOMIC DNA]</scope>
    <source>
        <strain evidence="4 5">K23C18032701</strain>
    </source>
</reference>
<dbReference type="GO" id="GO:0005524">
    <property type="term" value="F:ATP binding"/>
    <property type="evidence" value="ECO:0007669"/>
    <property type="project" value="UniProtKB-KW"/>
</dbReference>
<dbReference type="InterPro" id="IPR003812">
    <property type="entry name" value="Fido"/>
</dbReference>
<evidence type="ECO:0000256" key="1">
    <source>
        <dbReference type="PIRSR" id="PIRSR640198-1"/>
    </source>
</evidence>
<dbReference type="InterPro" id="IPR036597">
    <property type="entry name" value="Fido-like_dom_sf"/>
</dbReference>
<dbReference type="Proteomes" id="UP000261284">
    <property type="component" value="Unassembled WGS sequence"/>
</dbReference>
<name>A0A3E1NL77_9BACT</name>
<feature type="domain" description="Fido" evidence="3">
    <location>
        <begin position="239"/>
        <end position="384"/>
    </location>
</feature>
<keyword evidence="2" id="KW-0067">ATP-binding</keyword>
<protein>
    <submittedName>
        <fullName evidence="4">Fic family protein</fullName>
    </submittedName>
</protein>
<dbReference type="Pfam" id="PF02661">
    <property type="entry name" value="Fic"/>
    <property type="match status" value="1"/>
</dbReference>
<dbReference type="PROSITE" id="PS51459">
    <property type="entry name" value="FIDO"/>
    <property type="match status" value="1"/>
</dbReference>
<dbReference type="SUPFAM" id="SSF140931">
    <property type="entry name" value="Fic-like"/>
    <property type="match status" value="1"/>
</dbReference>
<organism evidence="4 5">
    <name type="scientific">Deminuibacter soli</name>
    <dbReference type="NCBI Taxonomy" id="2291815"/>
    <lineage>
        <taxon>Bacteria</taxon>
        <taxon>Pseudomonadati</taxon>
        <taxon>Bacteroidota</taxon>
        <taxon>Chitinophagia</taxon>
        <taxon>Chitinophagales</taxon>
        <taxon>Chitinophagaceae</taxon>
        <taxon>Deminuibacter</taxon>
    </lineage>
</organism>
<dbReference type="AlphaFoldDB" id="A0A3E1NL77"/>
<dbReference type="RefSeq" id="WP_116846528.1">
    <property type="nucleotide sequence ID" value="NZ_QTJU01000002.1"/>
</dbReference>
<evidence type="ECO:0000256" key="2">
    <source>
        <dbReference type="PIRSR" id="PIRSR640198-2"/>
    </source>
</evidence>
<evidence type="ECO:0000313" key="4">
    <source>
        <dbReference type="EMBL" id="RFM28538.1"/>
    </source>
</evidence>
<gene>
    <name evidence="4" type="ORF">DXN05_06950</name>
</gene>
<dbReference type="InterPro" id="IPR040198">
    <property type="entry name" value="Fido_containing"/>
</dbReference>
<proteinExistence type="predicted"/>
<accession>A0A3E1NL77</accession>
<feature type="binding site" evidence="2">
    <location>
        <begin position="328"/>
        <end position="335"/>
    </location>
    <ligand>
        <name>ATP</name>
        <dbReference type="ChEBI" id="CHEBI:30616"/>
    </ligand>
</feature>
<dbReference type="OrthoDB" id="9814400at2"/>
<dbReference type="Gene3D" id="1.10.3290.10">
    <property type="entry name" value="Fido-like domain"/>
    <property type="match status" value="1"/>
</dbReference>
<dbReference type="PANTHER" id="PTHR13504">
    <property type="entry name" value="FIDO DOMAIN-CONTAINING PROTEIN DDB_G0283145"/>
    <property type="match status" value="1"/>
</dbReference>
<dbReference type="EMBL" id="QTJU01000002">
    <property type="protein sequence ID" value="RFM28538.1"/>
    <property type="molecule type" value="Genomic_DNA"/>
</dbReference>
<sequence length="500" mass="57518">MEPIPVGGQWLKEKFRLVNFTLTHSSYIADNASMHLTALGNVERYFIKTYQVNDPQDALHHIEFYLKYDDLDLDFLHAVFANIPDNAIAAFIDKTPAGKPERKIGYLYEYLCQHTLPVTKPTTGNYFDLLDSDKYYVGGIIRSTRWHVDDNMLGDRRYCPIIRKTSELKKLLSKDLAAEINELKSKYGNEIFDRATSYLYTKETRSSYQIEKETPSPDRLQKFISILTKAGSQPNAALLSKERLVLLQNAIVDSRYASKDYRNFQNYVGASAGFGREDYHYVCPPPEIVQELMEGLQIVADRTSNKLPAEIRAAMLSFGFVFIHPFEDGNGRLHRFLIHDVLALDGKVPEGVIIPVSAHMLNNMRAYDGALEKYSKPLIDRIKIETTVDTGIIIKNADQVKGYFRYPDLTAQCAYLVNVIHQTITEDMPEELDFLIRYDDIKKAVQNIVDMPDAKLRKLLNFLHGNKGLFPKRRRDEFRELTDDEIKRMEAAYHDIFDTL</sequence>